<evidence type="ECO:0000256" key="1">
    <source>
        <dbReference type="ARBA" id="ARBA00003670"/>
    </source>
</evidence>
<dbReference type="RefSeq" id="WP_264500809.1">
    <property type="nucleotide sequence ID" value="NZ_JAPDDS010000004.1"/>
</dbReference>
<protein>
    <recommendedName>
        <fullName evidence="2">Phosphoenolpyruvate carboxylase</fullName>
    </recommendedName>
</protein>
<reference evidence="4 5" key="1">
    <citation type="submission" date="2022-10" db="EMBL/GenBank/DDBJ databases">
        <title>Luteolibacter flavescens strain MCCC 1K03193, whole genome shotgun sequencing project.</title>
        <authorList>
            <person name="Zhao G."/>
            <person name="Shen L."/>
        </authorList>
    </citation>
    <scope>NUCLEOTIDE SEQUENCE [LARGE SCALE GENOMIC DNA]</scope>
    <source>
        <strain evidence="4 5">MCCC 1K03193</strain>
    </source>
</reference>
<dbReference type="EMBL" id="JAPDDS010000004">
    <property type="protein sequence ID" value="MCW1884852.1"/>
    <property type="molecule type" value="Genomic_DNA"/>
</dbReference>
<evidence type="ECO:0000313" key="4">
    <source>
        <dbReference type="EMBL" id="MCW1884852.1"/>
    </source>
</evidence>
<dbReference type="InterPro" id="IPR018129">
    <property type="entry name" value="PEP_COase_Lys_AS"/>
</dbReference>
<accession>A0ABT3FMQ7</accession>
<sequence>MTEPQPTREQLRLEGFELIDDTLAFLIGCLGDALKSMGEEALLPYLPWSGTVPDSHPPEGTQQLYSIGFQLLNMVEERVAAAIRREREKVLGAGSIRGLWPRALRDMTSLGLGPKEILEVLAEVDVQPVLTAHPTEAKRASVRERHRALYEELVRNEYPKYTDRERNRIRERIVTALETLWRTGEIHLVRPDIFRELRDAIHYLRDLFPAALNRLDMHFTEAWRDAGFPLEMLRAAGNIPRLSFGSWIGGDRDGHPLVTPDVTGKALEMMRRAAFQLIKREVEQTAGQLTLSRQLNEIPDALERRIDEITFSLGDEDVANDLHDRHHEEPWRHLGGLIAARLQRQIDGKDGYRTPKELDADLELLATGIRGTGCALIDEQLIRPLRQKLDIFGFHLALLDVRQNSEFHDKAISLLLSAASIPEGDSYASWPEEKRLAFLMEELKSPRPFLHDTARIGGEADLVLDCYRVLVKHRAEWGDAGLGALIVSMTRQLSDLLGVFLLAREAGLMEHDAEGSWCALEVVPLFETMDDLDRSPGILGPFLDHPITRRTNAMRAGTGKPSQQVMLGYSDSNKDCGILAAQWALHRGQEALTVTGNEHGVKLCFFHGRGGTISRGAGPTHWFMASLPHGAMSGEFRMTEQGETIAQKYANLANATYNLELLLAGAAITTATHRHTEPKADPAEPFLPFLAEKSQQAYQALLRTDGFIDFYRQATPIDALENSRIGSRPARRTGKKGHSIADLRAIPWVFSWTQARFYLPGWFGVGSALEALQTTTPGEFQALKDALKKSTFLGYVFTNVETNLASANLDLMNEYASLVEDPALRARFMDIIVAEFHRTRDLLESLYDGHLNGRRPRMAKTLAIREAPLKTLHRQQIAILREWRRLVADEKEAEAEAMFPKMLLSINAIASGLRTTG</sequence>
<keyword evidence="5" id="KW-1185">Reference proteome</keyword>
<dbReference type="InterPro" id="IPR021135">
    <property type="entry name" value="PEP_COase"/>
</dbReference>
<dbReference type="Proteomes" id="UP001207930">
    <property type="component" value="Unassembled WGS sequence"/>
</dbReference>
<dbReference type="PANTHER" id="PTHR30523:SF32">
    <property type="entry name" value="PHOSPHOENOLPYRUVATE CARBOXYLASE"/>
    <property type="match status" value="1"/>
</dbReference>
<dbReference type="Pfam" id="PF00311">
    <property type="entry name" value="PEPcase"/>
    <property type="match status" value="1"/>
</dbReference>
<dbReference type="SUPFAM" id="SSF51621">
    <property type="entry name" value="Phosphoenolpyruvate/pyruvate domain"/>
    <property type="match status" value="1"/>
</dbReference>
<evidence type="ECO:0000256" key="3">
    <source>
        <dbReference type="PROSITE-ProRule" id="PRU10111"/>
    </source>
</evidence>
<name>A0ABT3FMQ7_9BACT</name>
<comment type="function">
    <text evidence="1">Forms oxaloacetate, a four-carbon dicarboxylic acid source for the tricarboxylic acid cycle.</text>
</comment>
<comment type="caution">
    <text evidence="4">The sequence shown here is derived from an EMBL/GenBank/DDBJ whole genome shotgun (WGS) entry which is preliminary data.</text>
</comment>
<dbReference type="GO" id="GO:0008964">
    <property type="term" value="F:phosphoenolpyruvate carboxylase activity"/>
    <property type="evidence" value="ECO:0007669"/>
    <property type="project" value="UniProtKB-EC"/>
</dbReference>
<evidence type="ECO:0000313" key="5">
    <source>
        <dbReference type="Proteomes" id="UP001207930"/>
    </source>
</evidence>
<feature type="active site" evidence="3">
    <location>
        <position position="133"/>
    </location>
</feature>
<keyword evidence="4" id="KW-0456">Lyase</keyword>
<gene>
    <name evidence="4" type="ORF">OKA04_08940</name>
</gene>
<dbReference type="InterPro" id="IPR015813">
    <property type="entry name" value="Pyrv/PenolPyrv_kinase-like_dom"/>
</dbReference>
<proteinExistence type="predicted"/>
<dbReference type="PROSITE" id="PS00781">
    <property type="entry name" value="PEPCASE_1"/>
    <property type="match status" value="1"/>
</dbReference>
<evidence type="ECO:0000256" key="2">
    <source>
        <dbReference type="ARBA" id="ARBA00022419"/>
    </source>
</evidence>
<organism evidence="4 5">
    <name type="scientific">Luteolibacter flavescens</name>
    <dbReference type="NCBI Taxonomy" id="1859460"/>
    <lineage>
        <taxon>Bacteria</taxon>
        <taxon>Pseudomonadati</taxon>
        <taxon>Verrucomicrobiota</taxon>
        <taxon>Verrucomicrobiia</taxon>
        <taxon>Verrucomicrobiales</taxon>
        <taxon>Verrucomicrobiaceae</taxon>
        <taxon>Luteolibacter</taxon>
    </lineage>
</organism>
<dbReference type="PRINTS" id="PR00150">
    <property type="entry name" value="PEPCARBXLASE"/>
</dbReference>
<dbReference type="PANTHER" id="PTHR30523">
    <property type="entry name" value="PHOSPHOENOLPYRUVATE CARBOXYLASE"/>
    <property type="match status" value="1"/>
</dbReference>